<dbReference type="InterPro" id="IPR008969">
    <property type="entry name" value="CarboxyPept-like_regulatory"/>
</dbReference>
<feature type="domain" description="Outer membrane protein beta-barrel" evidence="10">
    <location>
        <begin position="392"/>
        <end position="798"/>
    </location>
</feature>
<dbReference type="GO" id="GO:0044718">
    <property type="term" value="P:siderophore transmembrane transport"/>
    <property type="evidence" value="ECO:0007669"/>
    <property type="project" value="TreeGrafter"/>
</dbReference>
<evidence type="ECO:0000259" key="9">
    <source>
        <dbReference type="Pfam" id="PF07715"/>
    </source>
</evidence>
<dbReference type="InterPro" id="IPR041700">
    <property type="entry name" value="OMP_b-brl_3"/>
</dbReference>
<protein>
    <submittedName>
        <fullName evidence="11">TonB-dependent receptor</fullName>
    </submittedName>
</protein>
<name>A0A967AD04_9FLAO</name>
<dbReference type="InterPro" id="IPR012910">
    <property type="entry name" value="Plug_dom"/>
</dbReference>
<comment type="caution">
    <text evidence="11">The sequence shown here is derived from an EMBL/GenBank/DDBJ whole genome shotgun (WGS) entry which is preliminary data.</text>
</comment>
<dbReference type="PROSITE" id="PS52016">
    <property type="entry name" value="TONB_DEPENDENT_REC_3"/>
    <property type="match status" value="1"/>
</dbReference>
<evidence type="ECO:0000256" key="2">
    <source>
        <dbReference type="ARBA" id="ARBA00022448"/>
    </source>
</evidence>
<sequence length="800" mass="92176">MRYNYFYILLLFSFIGFSQSEVSLFGILKDEAQEEPIPFANVELFNENEELIEGTISDEDGRFIFEGLTKGNYTLKIAYLGFKDLTENIRVGELSQNLNLGTFFLKDDTESLDDVVVKANKENLAKNLEKKTYEIDENISQLGGSTLQAILNLPGITTNNQGEVLLRGSNRVAVLIDGKQSAITGMGVQENLDNIPASSIERIEIINNPSSKYDSNASAGIINIILKKESKDGWNAKVGVVTGVGSVFQKKANLVEEMRDQYQFTPKLNPSFSLNYRKDRFNFFANGDVLLYQEVSKNEFTTRNLPNSAESVQQQFLENKNQGVSNFRVGLDYEADDRNTFTLSTYYFRKQYKDLGNIPYLNIDSGERLRLWDYDERELVQIFTAEIKHKYDFEEPGHFIESSISYAFKRKEEDFFFSDLRQDQFGSDTTAIVADQQIVDVNVDYTRPLKTGKLEAGLKGRISQYPNEIIFNPGMNSILDLNLQGAAEYQENLGATYANYIYEDDKFALEAGGRLEYAKIDYLVDPDHPVYESDGFDYFEFLPSVRFNYRLNRKKRLALFFNRRVDRPQEKDLRVFPSYADPEILFLGNPGLQPQFTNSYELGYQLEFEEGSLYLAGYRKDFENILTRIFTQTPNSQFVNVSQNAGRGSNTGVELNFDFRFTDELKMNLNSNYYYNIINAFEITNAYPIDTDFSQEEQSNFTGNIKWNTQLKLPKEFSLQTTFTYLARDIIPQGEIKARYSFDLGIKKSVQEGKGEFFFNVSDLFNTFQLKTLRNDDDFNIVATDFFETQVFRLGYTYRF</sequence>
<evidence type="ECO:0000256" key="6">
    <source>
        <dbReference type="ARBA" id="ARBA00023136"/>
    </source>
</evidence>
<dbReference type="Pfam" id="PF14905">
    <property type="entry name" value="OMP_b-brl_3"/>
    <property type="match status" value="1"/>
</dbReference>
<dbReference type="InterPro" id="IPR036942">
    <property type="entry name" value="Beta-barrel_TonB_sf"/>
</dbReference>
<dbReference type="PANTHER" id="PTHR30069:SF29">
    <property type="entry name" value="HEMOGLOBIN AND HEMOGLOBIN-HAPTOGLOBIN-BINDING PROTEIN 1-RELATED"/>
    <property type="match status" value="1"/>
</dbReference>
<dbReference type="InterPro" id="IPR039426">
    <property type="entry name" value="TonB-dep_rcpt-like"/>
</dbReference>
<organism evidence="11 12">
    <name type="scientific">Psychroflexus maritimus</name>
    <dbReference type="NCBI Taxonomy" id="2714865"/>
    <lineage>
        <taxon>Bacteria</taxon>
        <taxon>Pseudomonadati</taxon>
        <taxon>Bacteroidota</taxon>
        <taxon>Flavobacteriia</taxon>
        <taxon>Flavobacteriales</taxon>
        <taxon>Flavobacteriaceae</taxon>
        <taxon>Psychroflexus</taxon>
    </lineage>
</organism>
<evidence type="ECO:0000256" key="5">
    <source>
        <dbReference type="ARBA" id="ARBA00022729"/>
    </source>
</evidence>
<reference evidence="11" key="1">
    <citation type="submission" date="2020-03" db="EMBL/GenBank/DDBJ databases">
        <title>Psychroflexus Maritimus sp. nov., isolate from marine sediment.</title>
        <authorList>
            <person name="Zhong Y.-L."/>
        </authorList>
    </citation>
    <scope>NUCLEOTIDE SEQUENCE</scope>
    <source>
        <strain evidence="11">C1</strain>
    </source>
</reference>
<dbReference type="Proteomes" id="UP000643701">
    <property type="component" value="Unassembled WGS sequence"/>
</dbReference>
<keyword evidence="11" id="KW-0675">Receptor</keyword>
<keyword evidence="12" id="KW-1185">Reference proteome</keyword>
<evidence type="ECO:0000256" key="1">
    <source>
        <dbReference type="ARBA" id="ARBA00004571"/>
    </source>
</evidence>
<keyword evidence="5" id="KW-0732">Signal</keyword>
<evidence type="ECO:0000256" key="4">
    <source>
        <dbReference type="ARBA" id="ARBA00022692"/>
    </source>
</evidence>
<dbReference type="Pfam" id="PF07715">
    <property type="entry name" value="Plug"/>
    <property type="match status" value="1"/>
</dbReference>
<dbReference type="SUPFAM" id="SSF56935">
    <property type="entry name" value="Porins"/>
    <property type="match status" value="1"/>
</dbReference>
<keyword evidence="2 8" id="KW-0813">Transport</keyword>
<dbReference type="Gene3D" id="2.40.170.20">
    <property type="entry name" value="TonB-dependent receptor, beta-barrel domain"/>
    <property type="match status" value="1"/>
</dbReference>
<dbReference type="Gene3D" id="2.60.40.1120">
    <property type="entry name" value="Carboxypeptidase-like, regulatory domain"/>
    <property type="match status" value="1"/>
</dbReference>
<keyword evidence="3 8" id="KW-1134">Transmembrane beta strand</keyword>
<evidence type="ECO:0000256" key="3">
    <source>
        <dbReference type="ARBA" id="ARBA00022452"/>
    </source>
</evidence>
<keyword evidence="7 8" id="KW-0998">Cell outer membrane</keyword>
<keyword evidence="6 8" id="KW-0472">Membrane</keyword>
<proteinExistence type="inferred from homology"/>
<dbReference type="GO" id="GO:0015344">
    <property type="term" value="F:siderophore uptake transmembrane transporter activity"/>
    <property type="evidence" value="ECO:0007669"/>
    <property type="project" value="TreeGrafter"/>
</dbReference>
<dbReference type="GO" id="GO:0009279">
    <property type="term" value="C:cell outer membrane"/>
    <property type="evidence" value="ECO:0007669"/>
    <property type="project" value="UniProtKB-SubCell"/>
</dbReference>
<dbReference type="AlphaFoldDB" id="A0A967AD04"/>
<keyword evidence="4 8" id="KW-0812">Transmembrane</keyword>
<dbReference type="Gene3D" id="2.170.130.10">
    <property type="entry name" value="TonB-dependent receptor, plug domain"/>
    <property type="match status" value="1"/>
</dbReference>
<evidence type="ECO:0000256" key="7">
    <source>
        <dbReference type="ARBA" id="ARBA00023237"/>
    </source>
</evidence>
<comment type="similarity">
    <text evidence="8">Belongs to the TonB-dependent receptor family.</text>
</comment>
<comment type="subcellular location">
    <subcellularLocation>
        <location evidence="1 8">Cell outer membrane</location>
        <topology evidence="1 8">Multi-pass membrane protein</topology>
    </subcellularLocation>
</comment>
<evidence type="ECO:0000256" key="8">
    <source>
        <dbReference type="PROSITE-ProRule" id="PRU01360"/>
    </source>
</evidence>
<feature type="domain" description="TonB-dependent receptor plug" evidence="9">
    <location>
        <begin position="144"/>
        <end position="221"/>
    </location>
</feature>
<dbReference type="Pfam" id="PF13620">
    <property type="entry name" value="CarboxypepD_reg"/>
    <property type="match status" value="1"/>
</dbReference>
<evidence type="ECO:0000259" key="10">
    <source>
        <dbReference type="Pfam" id="PF14905"/>
    </source>
</evidence>
<evidence type="ECO:0000313" key="12">
    <source>
        <dbReference type="Proteomes" id="UP000643701"/>
    </source>
</evidence>
<dbReference type="SUPFAM" id="SSF49464">
    <property type="entry name" value="Carboxypeptidase regulatory domain-like"/>
    <property type="match status" value="1"/>
</dbReference>
<accession>A0A967AD04</accession>
<dbReference type="PANTHER" id="PTHR30069">
    <property type="entry name" value="TONB-DEPENDENT OUTER MEMBRANE RECEPTOR"/>
    <property type="match status" value="1"/>
</dbReference>
<dbReference type="InterPro" id="IPR037066">
    <property type="entry name" value="Plug_dom_sf"/>
</dbReference>
<dbReference type="RefSeq" id="WP_166400106.1">
    <property type="nucleotide sequence ID" value="NZ_JAANAS010000044.1"/>
</dbReference>
<dbReference type="EMBL" id="JAANAS010000044">
    <property type="protein sequence ID" value="NGZ89846.1"/>
    <property type="molecule type" value="Genomic_DNA"/>
</dbReference>
<evidence type="ECO:0000313" key="11">
    <source>
        <dbReference type="EMBL" id="NGZ89846.1"/>
    </source>
</evidence>
<gene>
    <name evidence="11" type="ORF">G7034_06225</name>
</gene>